<keyword evidence="6" id="KW-1185">Reference proteome</keyword>
<feature type="transmembrane region" description="Helical" evidence="2">
    <location>
        <begin position="543"/>
        <end position="565"/>
    </location>
</feature>
<dbReference type="AlphaFoldDB" id="A0ABD0L8A8"/>
<evidence type="ECO:0000256" key="2">
    <source>
        <dbReference type="SAM" id="Phobius"/>
    </source>
</evidence>
<dbReference type="InterPro" id="IPR052728">
    <property type="entry name" value="O2_lipid_transport_reg"/>
</dbReference>
<dbReference type="Proteomes" id="UP001519460">
    <property type="component" value="Unassembled WGS sequence"/>
</dbReference>
<evidence type="ECO:0000256" key="3">
    <source>
        <dbReference type="SAM" id="SignalP"/>
    </source>
</evidence>
<dbReference type="Pfam" id="PF01757">
    <property type="entry name" value="Acyl_transf_3"/>
    <property type="match status" value="1"/>
</dbReference>
<accession>A0ABD0L8A8</accession>
<keyword evidence="2" id="KW-1133">Transmembrane helix</keyword>
<proteinExistence type="predicted"/>
<feature type="domain" description="Nose resistant-to-fluoxetine protein N-terminal" evidence="4">
    <location>
        <begin position="201"/>
        <end position="325"/>
    </location>
</feature>
<feature type="transmembrane region" description="Helical" evidence="2">
    <location>
        <begin position="789"/>
        <end position="807"/>
    </location>
</feature>
<dbReference type="InterPro" id="IPR006621">
    <property type="entry name" value="Nose-resist-to-fluoxetine_N"/>
</dbReference>
<evidence type="ECO:0000256" key="1">
    <source>
        <dbReference type="SAM" id="MobiDB-lite"/>
    </source>
</evidence>
<dbReference type="InterPro" id="IPR002656">
    <property type="entry name" value="Acyl_transf_3_dom"/>
</dbReference>
<feature type="region of interest" description="Disordered" evidence="1">
    <location>
        <begin position="129"/>
        <end position="181"/>
    </location>
</feature>
<feature type="transmembrane region" description="Helical" evidence="2">
    <location>
        <begin position="682"/>
        <end position="699"/>
    </location>
</feature>
<dbReference type="PANTHER" id="PTHR11161">
    <property type="entry name" value="O-ACYLTRANSFERASE"/>
    <property type="match status" value="1"/>
</dbReference>
<evidence type="ECO:0000259" key="4">
    <source>
        <dbReference type="SMART" id="SM00703"/>
    </source>
</evidence>
<feature type="transmembrane region" description="Helical" evidence="2">
    <location>
        <begin position="604"/>
        <end position="622"/>
    </location>
</feature>
<dbReference type="PANTHER" id="PTHR11161:SF0">
    <property type="entry name" value="O-ACYLTRANSFERASE LIKE PROTEIN"/>
    <property type="match status" value="1"/>
</dbReference>
<feature type="transmembrane region" description="Helical" evidence="2">
    <location>
        <begin position="754"/>
        <end position="777"/>
    </location>
</feature>
<keyword evidence="3" id="KW-0732">Signal</keyword>
<evidence type="ECO:0000313" key="6">
    <source>
        <dbReference type="Proteomes" id="UP001519460"/>
    </source>
</evidence>
<comment type="caution">
    <text evidence="5">The sequence shown here is derived from an EMBL/GenBank/DDBJ whole genome shotgun (WGS) entry which is preliminary data.</text>
</comment>
<feature type="signal peptide" evidence="3">
    <location>
        <begin position="1"/>
        <end position="26"/>
    </location>
</feature>
<keyword evidence="2" id="KW-0472">Membrane</keyword>
<feature type="transmembrane region" description="Helical" evidence="2">
    <location>
        <begin position="629"/>
        <end position="651"/>
    </location>
</feature>
<gene>
    <name evidence="5" type="ORF">BaRGS_00012948</name>
</gene>
<feature type="transmembrane region" description="Helical" evidence="2">
    <location>
        <begin position="500"/>
        <end position="523"/>
    </location>
</feature>
<keyword evidence="2" id="KW-0812">Transmembrane</keyword>
<reference evidence="5 6" key="1">
    <citation type="journal article" date="2023" name="Sci. Data">
        <title>Genome assembly of the Korean intertidal mud-creeper Batillaria attramentaria.</title>
        <authorList>
            <person name="Patra A.K."/>
            <person name="Ho P.T."/>
            <person name="Jun S."/>
            <person name="Lee S.J."/>
            <person name="Kim Y."/>
            <person name="Won Y.J."/>
        </authorList>
    </citation>
    <scope>NUCLEOTIDE SEQUENCE [LARGE SCALE GENOMIC DNA]</scope>
    <source>
        <strain evidence="5">Wonlab-2016</strain>
    </source>
</reference>
<name>A0ABD0L8A8_9CAEN</name>
<organism evidence="5 6">
    <name type="scientific">Batillaria attramentaria</name>
    <dbReference type="NCBI Taxonomy" id="370345"/>
    <lineage>
        <taxon>Eukaryota</taxon>
        <taxon>Metazoa</taxon>
        <taxon>Spiralia</taxon>
        <taxon>Lophotrochozoa</taxon>
        <taxon>Mollusca</taxon>
        <taxon>Gastropoda</taxon>
        <taxon>Caenogastropoda</taxon>
        <taxon>Sorbeoconcha</taxon>
        <taxon>Cerithioidea</taxon>
        <taxon>Batillariidae</taxon>
        <taxon>Batillaria</taxon>
    </lineage>
</organism>
<feature type="transmembrane region" description="Helical" evidence="2">
    <location>
        <begin position="462"/>
        <end position="480"/>
    </location>
</feature>
<feature type="transmembrane region" description="Helical" evidence="2">
    <location>
        <begin position="711"/>
        <end position="734"/>
    </location>
</feature>
<feature type="transmembrane region" description="Helical" evidence="2">
    <location>
        <begin position="819"/>
        <end position="841"/>
    </location>
</feature>
<sequence>MASGHMSLLLAVTATTLLLASSPATASLQAKHLTYGQRLQQTHDLLRHVQAGNTDIYLSDEKLQNIQNLYSIPSSHVQHAFLEAVRSLSGARVQAGGGGGTHAEVSQNGIEKLGAFQVSLTSTVTENTTEFPVSENTTAVPFSDNTTAVPTSDSTAASPVSENTTVSPVSEKTTVSPSNVTTELPVSEMTLSPSEFKGPVSPLCLNHTAATVLALAERKKWAVTMIDAMGKPSSGLQEGNLIWVGSYDQCLGVRADTGFSTHPEFSGKFCFARVSVNPQAAIPGMGALGILTVGMCIPDSCSAMDFTYIINEEGIGVYCSARETTLDSKAVVAIIILSFLLALMVLGTFLDVIYIQKPKWRAQKTIVVKATSNGHVDPVNVNDHADLANGKGPTEHVLNGSGHTVPEEQLPLIAPTRKTKKVDEIGTCTKLLVAFSVYTNGAKLLSTHQPPGSLTCIHGIRFLSMTWVVLGHSFVFLQSIGENIFPFWMSAIQRWSFQAIANATVSVDSFFVMSGVLLTYLSLKEMKRNNGKTNWFLFYFHRFWRLTPAMMLVIMVDTCLSGYWAKGPVFVGNTDADACKTSWWTNLLYINNFVEMDKMCLGQTWYLANDMQFFILSPLIFVPLYFSKLWGLVSAGVFLLVTTIVPGVLAYNNRYPPGSFAGVQGPPPDETDYMTDFYMKPYVRMGAYVVGMLAGYFLYRTDRKLRINKWLNLAIWAAATAIAISVVYGLYHASQGHPVTVSVSAFYNAVNRQVWGACVAWVIVACVTGNGGFVNTLLSWSAFVPLSRLTYCIYLLHIMIMNLYTYNTRTTFYFSDINVVMFFIFVLVISYMAAAVASLAFEAPMIGLEKILLHKDKTKSDAGKRNAPNEQA</sequence>
<dbReference type="EMBL" id="JACVVK020000072">
    <property type="protein sequence ID" value="KAK7495728.1"/>
    <property type="molecule type" value="Genomic_DNA"/>
</dbReference>
<dbReference type="Pfam" id="PF20146">
    <property type="entry name" value="NRF"/>
    <property type="match status" value="1"/>
</dbReference>
<feature type="transmembrane region" description="Helical" evidence="2">
    <location>
        <begin position="330"/>
        <end position="354"/>
    </location>
</feature>
<protein>
    <recommendedName>
        <fullName evidence="4">Nose resistant-to-fluoxetine protein N-terminal domain-containing protein</fullName>
    </recommendedName>
</protein>
<evidence type="ECO:0000313" key="5">
    <source>
        <dbReference type="EMBL" id="KAK7495728.1"/>
    </source>
</evidence>
<feature type="chain" id="PRO_5044811183" description="Nose resistant-to-fluoxetine protein N-terminal domain-containing protein" evidence="3">
    <location>
        <begin position="27"/>
        <end position="872"/>
    </location>
</feature>
<dbReference type="SMART" id="SM00703">
    <property type="entry name" value="NRF"/>
    <property type="match status" value="1"/>
</dbReference>